<dbReference type="EMBL" id="JAUIRO010000006">
    <property type="protein sequence ID" value="KAK0709088.1"/>
    <property type="molecule type" value="Genomic_DNA"/>
</dbReference>
<evidence type="ECO:0000313" key="1">
    <source>
        <dbReference type="EMBL" id="KAK0709088.1"/>
    </source>
</evidence>
<proteinExistence type="predicted"/>
<protein>
    <submittedName>
        <fullName evidence="1">Uncharacterized protein</fullName>
    </submittedName>
</protein>
<dbReference type="Proteomes" id="UP001172101">
    <property type="component" value="Unassembled WGS sequence"/>
</dbReference>
<dbReference type="RefSeq" id="XP_060292392.1">
    <property type="nucleotide sequence ID" value="XM_060434773.1"/>
</dbReference>
<comment type="caution">
    <text evidence="1">The sequence shown here is derived from an EMBL/GenBank/DDBJ whole genome shotgun (WGS) entry which is preliminary data.</text>
</comment>
<reference evidence="1" key="1">
    <citation type="submission" date="2023-06" db="EMBL/GenBank/DDBJ databases">
        <title>Genome-scale phylogeny and comparative genomics of the fungal order Sordariales.</title>
        <authorList>
            <consortium name="Lawrence Berkeley National Laboratory"/>
            <person name="Hensen N."/>
            <person name="Bonometti L."/>
            <person name="Westerberg I."/>
            <person name="Brannstrom I.O."/>
            <person name="Guillou S."/>
            <person name="Cros-Aarteil S."/>
            <person name="Calhoun S."/>
            <person name="Haridas S."/>
            <person name="Kuo A."/>
            <person name="Mondo S."/>
            <person name="Pangilinan J."/>
            <person name="Riley R."/>
            <person name="LaButti K."/>
            <person name="Andreopoulos B."/>
            <person name="Lipzen A."/>
            <person name="Chen C."/>
            <person name="Yanf M."/>
            <person name="Daum C."/>
            <person name="Ng V."/>
            <person name="Clum A."/>
            <person name="Steindorff A."/>
            <person name="Ohm R."/>
            <person name="Martin F."/>
            <person name="Silar P."/>
            <person name="Natvig D."/>
            <person name="Lalanne C."/>
            <person name="Gautier V."/>
            <person name="Ament-velasquez S.L."/>
            <person name="Kruys A."/>
            <person name="Hutchinson M.I."/>
            <person name="Powell A.J."/>
            <person name="Barry K."/>
            <person name="Miller A.N."/>
            <person name="Grigoriev I.V."/>
            <person name="Debuchy R."/>
            <person name="Gladieux P."/>
            <person name="Thoren M.H."/>
            <person name="Johannesson H."/>
        </authorList>
    </citation>
    <scope>NUCLEOTIDE SEQUENCE</scope>
    <source>
        <strain evidence="1">SMH2392-1A</strain>
    </source>
</reference>
<dbReference type="GeneID" id="85318043"/>
<keyword evidence="2" id="KW-1185">Reference proteome</keyword>
<evidence type="ECO:0000313" key="2">
    <source>
        <dbReference type="Proteomes" id="UP001172101"/>
    </source>
</evidence>
<accession>A0AA40A4E3</accession>
<dbReference type="AlphaFoldDB" id="A0AA40A4E3"/>
<gene>
    <name evidence="1" type="ORF">B0T26DRAFT_394031</name>
</gene>
<name>A0AA40A4E3_9PEZI</name>
<organism evidence="1 2">
    <name type="scientific">Lasiosphaeria miniovina</name>
    <dbReference type="NCBI Taxonomy" id="1954250"/>
    <lineage>
        <taxon>Eukaryota</taxon>
        <taxon>Fungi</taxon>
        <taxon>Dikarya</taxon>
        <taxon>Ascomycota</taxon>
        <taxon>Pezizomycotina</taxon>
        <taxon>Sordariomycetes</taxon>
        <taxon>Sordariomycetidae</taxon>
        <taxon>Sordariales</taxon>
        <taxon>Lasiosphaeriaceae</taxon>
        <taxon>Lasiosphaeria</taxon>
    </lineage>
</organism>
<sequence length="200" mass="22453">MPRPRQAFLAALQWMHGTAVPSIYPSLSGFFLAGTLDRSLAIGETAAQNTGSTSPLDLLVRSWCLAVDIPRCGVPDPIFVFSKLSVLSPVLPSVESKTMSLFHHRSPGSPTNHEHKKWFTHALKGVARAFSPHHHRRRHPHHYARLLTSSFSLADHAVVDWDGGMQRRNLSADSVSESHVSKYIPKDNAWHRRFRDGTHW</sequence>